<name>A0A067LFZ7_JATCU</name>
<dbReference type="Proteomes" id="UP000027138">
    <property type="component" value="Unassembled WGS sequence"/>
</dbReference>
<evidence type="ECO:0000313" key="2">
    <source>
        <dbReference type="EMBL" id="KDP43064.1"/>
    </source>
</evidence>
<feature type="region of interest" description="Disordered" evidence="1">
    <location>
        <begin position="1"/>
        <end position="27"/>
    </location>
</feature>
<keyword evidence="3" id="KW-1185">Reference proteome</keyword>
<sequence length="108" mass="12060">MILPLRASPKTRRPVAGPPPLLQSMIDPLTDRNGLNLLVASTENERSEKEATSSTREMLELFSYLEVARDVEGAATSIDRERSQLAGLLHPSKMKIERERSCRAMVAR</sequence>
<evidence type="ECO:0000256" key="1">
    <source>
        <dbReference type="SAM" id="MobiDB-lite"/>
    </source>
</evidence>
<evidence type="ECO:0000313" key="3">
    <source>
        <dbReference type="Proteomes" id="UP000027138"/>
    </source>
</evidence>
<dbReference type="EMBL" id="KK914283">
    <property type="protein sequence ID" value="KDP43064.1"/>
    <property type="molecule type" value="Genomic_DNA"/>
</dbReference>
<dbReference type="AlphaFoldDB" id="A0A067LFZ7"/>
<protein>
    <submittedName>
        <fullName evidence="2">Uncharacterized protein</fullName>
    </submittedName>
</protein>
<gene>
    <name evidence="2" type="ORF">JCGZ_25250</name>
</gene>
<organism evidence="2 3">
    <name type="scientific">Jatropha curcas</name>
    <name type="common">Barbados nut</name>
    <dbReference type="NCBI Taxonomy" id="180498"/>
    <lineage>
        <taxon>Eukaryota</taxon>
        <taxon>Viridiplantae</taxon>
        <taxon>Streptophyta</taxon>
        <taxon>Embryophyta</taxon>
        <taxon>Tracheophyta</taxon>
        <taxon>Spermatophyta</taxon>
        <taxon>Magnoliopsida</taxon>
        <taxon>eudicotyledons</taxon>
        <taxon>Gunneridae</taxon>
        <taxon>Pentapetalae</taxon>
        <taxon>rosids</taxon>
        <taxon>fabids</taxon>
        <taxon>Malpighiales</taxon>
        <taxon>Euphorbiaceae</taxon>
        <taxon>Crotonoideae</taxon>
        <taxon>Jatropheae</taxon>
        <taxon>Jatropha</taxon>
    </lineage>
</organism>
<accession>A0A067LFZ7</accession>
<reference evidence="2 3" key="1">
    <citation type="journal article" date="2014" name="PLoS ONE">
        <title>Global Analysis of Gene Expression Profiles in Physic Nut (Jatropha curcas L.) Seedlings Exposed to Salt Stress.</title>
        <authorList>
            <person name="Zhang L."/>
            <person name="Zhang C."/>
            <person name="Wu P."/>
            <person name="Chen Y."/>
            <person name="Li M."/>
            <person name="Jiang H."/>
            <person name="Wu G."/>
        </authorList>
    </citation>
    <scope>NUCLEOTIDE SEQUENCE [LARGE SCALE GENOMIC DNA]</scope>
    <source>
        <strain evidence="3">cv. GZQX0401</strain>
        <tissue evidence="2">Young leaves</tissue>
    </source>
</reference>
<proteinExistence type="predicted"/>